<accession>N0BBX3</accession>
<dbReference type="STRING" id="387631.Asulf_01114"/>
<sequence>MDPPSEFLEFIYDEELPFMLKVYDELNKLNSDLPVLYAGSAGDIEHAIFLGKNLVFFDNHLPEESVREIINKISRIGKIESKEMMGELKKGGKFIMKFKIADQSFHLTFYGEDATTVGITSYPELENGISVYFVKVPYPREGNTQSIRYPAHFARALKLIEVGGYYLEKECPLAFKLDIEKLGFRKIAEGEIYALSIKWGEKGNLYKKVRDVADIEKLLIEDYIAAGFDM</sequence>
<gene>
    <name evidence="1" type="ORF">Asulf_01114</name>
</gene>
<organism evidence="1 2">
    <name type="scientific">Archaeoglobus sulfaticallidus PM70-1</name>
    <dbReference type="NCBI Taxonomy" id="387631"/>
    <lineage>
        <taxon>Archaea</taxon>
        <taxon>Methanobacteriati</taxon>
        <taxon>Methanobacteriota</taxon>
        <taxon>Archaeoglobi</taxon>
        <taxon>Archaeoglobales</taxon>
        <taxon>Archaeoglobaceae</taxon>
        <taxon>Archaeoglobus</taxon>
    </lineage>
</organism>
<dbReference type="eggNOG" id="arCOG13264">
    <property type="taxonomic scope" value="Archaea"/>
</dbReference>
<keyword evidence="2" id="KW-1185">Reference proteome</keyword>
<evidence type="ECO:0000313" key="1">
    <source>
        <dbReference type="EMBL" id="AGK61114.1"/>
    </source>
</evidence>
<dbReference type="Proteomes" id="UP000013307">
    <property type="component" value="Chromosome"/>
</dbReference>
<dbReference type="AlphaFoldDB" id="N0BBX3"/>
<reference evidence="1 2" key="1">
    <citation type="journal article" date="2013" name="Genome Announc.">
        <title>Complete Genome Sequence of the Thermophilic and Facultatively Chemolithoautotrophic Sulfate Reducer Archaeoglobus sulfaticallidus Strain PM70-1T.</title>
        <authorList>
            <person name="Stokke R."/>
            <person name="Hocking W.P."/>
            <person name="Steinsbu B.O."/>
            <person name="Steen I.H."/>
        </authorList>
    </citation>
    <scope>NUCLEOTIDE SEQUENCE [LARGE SCALE GENOMIC DNA]</scope>
    <source>
        <strain evidence="1">PM70-1</strain>
    </source>
</reference>
<dbReference type="EMBL" id="CP005290">
    <property type="protein sequence ID" value="AGK61114.1"/>
    <property type="molecule type" value="Genomic_DNA"/>
</dbReference>
<protein>
    <submittedName>
        <fullName evidence="1">Uncharacterized protein</fullName>
    </submittedName>
</protein>
<dbReference type="RefSeq" id="WP_015590712.1">
    <property type="nucleotide sequence ID" value="NC_021169.1"/>
</dbReference>
<name>N0BBX3_9EURY</name>
<dbReference type="HOGENOM" id="CLU_081756_0_0_2"/>
<dbReference type="KEGG" id="ast:Asulf_01114"/>
<dbReference type="OrthoDB" id="50483at2157"/>
<proteinExistence type="predicted"/>
<evidence type="ECO:0000313" key="2">
    <source>
        <dbReference type="Proteomes" id="UP000013307"/>
    </source>
</evidence>
<dbReference type="GeneID" id="15392755"/>